<dbReference type="Proteomes" id="UP000694700">
    <property type="component" value="Unplaced"/>
</dbReference>
<dbReference type="InterPro" id="IPR013783">
    <property type="entry name" value="Ig-like_fold"/>
</dbReference>
<dbReference type="PROSITE" id="PS50835">
    <property type="entry name" value="IG_LIKE"/>
    <property type="match status" value="1"/>
</dbReference>
<dbReference type="PANTHER" id="PTHR21063">
    <property type="entry name" value="LFA-3"/>
    <property type="match status" value="1"/>
</dbReference>
<dbReference type="InterPro" id="IPR003599">
    <property type="entry name" value="Ig_sub"/>
</dbReference>
<name>A0A8C1UI20_CYPCA</name>
<dbReference type="Ensembl" id="ENSCCRT00015039021.1">
    <property type="protein sequence ID" value="ENSCCRP00015037716.1"/>
    <property type="gene ID" value="ENSCCRG00015015714.1"/>
</dbReference>
<dbReference type="Pfam" id="PF07686">
    <property type="entry name" value="V-set"/>
    <property type="match status" value="2"/>
</dbReference>
<dbReference type="PANTHER" id="PTHR21063:SF4">
    <property type="entry name" value="CD48 ANTIGEN-RELATED"/>
    <property type="match status" value="1"/>
</dbReference>
<evidence type="ECO:0000313" key="2">
    <source>
        <dbReference type="Ensembl" id="ENSCCRP00015037716.1"/>
    </source>
</evidence>
<dbReference type="Gene3D" id="2.60.40.10">
    <property type="entry name" value="Immunoglobulins"/>
    <property type="match status" value="2"/>
</dbReference>
<reference evidence="2" key="1">
    <citation type="submission" date="2025-08" db="UniProtKB">
        <authorList>
            <consortium name="Ensembl"/>
        </authorList>
    </citation>
    <scope>IDENTIFICATION</scope>
</reference>
<dbReference type="InterPro" id="IPR036179">
    <property type="entry name" value="Ig-like_dom_sf"/>
</dbReference>
<accession>A0A8C1UI20</accession>
<proteinExistence type="predicted"/>
<dbReference type="AlphaFoldDB" id="A0A8C1UI20"/>
<dbReference type="InterPro" id="IPR013106">
    <property type="entry name" value="Ig_V-set"/>
</dbReference>
<sequence length="208" mass="23338">MEGDSVTLNPDLSQIQGFIEILWRFGEKGSTIAQTDGNETSYEDVKRFKGRLQLDNQTGSLTITNVRTNHSGLYEAEINHKTGTSYQKFSVTVYESPSVIAGAEAEMKIVSVMEGDPVTLHVPQIQGDELIVWRFGDEGKLIAKHDTETKSSPLYYEEERFRDRLKLDQTGSLTITNTRTTDSGVYKVKISSNKQTLYKRFTLTVGGE</sequence>
<evidence type="ECO:0000313" key="3">
    <source>
        <dbReference type="Proteomes" id="UP000694700"/>
    </source>
</evidence>
<dbReference type="InterPro" id="IPR007110">
    <property type="entry name" value="Ig-like_dom"/>
</dbReference>
<dbReference type="SMART" id="SM00409">
    <property type="entry name" value="IG"/>
    <property type="match status" value="2"/>
</dbReference>
<dbReference type="SUPFAM" id="SSF48726">
    <property type="entry name" value="Immunoglobulin"/>
    <property type="match status" value="2"/>
</dbReference>
<organism evidence="2 3">
    <name type="scientific">Cyprinus carpio</name>
    <name type="common">Common carp</name>
    <dbReference type="NCBI Taxonomy" id="7962"/>
    <lineage>
        <taxon>Eukaryota</taxon>
        <taxon>Metazoa</taxon>
        <taxon>Chordata</taxon>
        <taxon>Craniata</taxon>
        <taxon>Vertebrata</taxon>
        <taxon>Euteleostomi</taxon>
        <taxon>Actinopterygii</taxon>
        <taxon>Neopterygii</taxon>
        <taxon>Teleostei</taxon>
        <taxon>Ostariophysi</taxon>
        <taxon>Cypriniformes</taxon>
        <taxon>Cyprinidae</taxon>
        <taxon>Cyprininae</taxon>
        <taxon>Cyprinus</taxon>
    </lineage>
</organism>
<feature type="domain" description="Ig-like" evidence="1">
    <location>
        <begin position="1"/>
        <end position="92"/>
    </location>
</feature>
<evidence type="ECO:0000259" key="1">
    <source>
        <dbReference type="PROSITE" id="PS50835"/>
    </source>
</evidence>
<protein>
    <recommendedName>
        <fullName evidence="1">Ig-like domain-containing protein</fullName>
    </recommendedName>
</protein>